<reference evidence="1 2" key="1">
    <citation type="submission" date="2018-04" db="EMBL/GenBank/DDBJ databases">
        <title>Complete genome sequences of new Aeromonas and Pseudomonas phages promising in phage therapy dedicated to aquaculture.</title>
        <authorList>
            <person name="Kolsut J."/>
            <person name="Wojcik E."/>
            <person name="Wojtasik A."/>
            <person name="Dastych J."/>
        </authorList>
    </citation>
    <scope>NUCLEOTIDE SEQUENCE [LARGE SCALE GENOMIC DNA]</scope>
</reference>
<protein>
    <submittedName>
        <fullName evidence="1">Uncharacterized protein</fullName>
    </submittedName>
</protein>
<keyword evidence="2" id="KW-1185">Reference proteome</keyword>
<proteinExistence type="predicted"/>
<dbReference type="RefSeq" id="YP_010095485.1">
    <property type="nucleotide sequence ID" value="NC_055746.1"/>
</dbReference>
<dbReference type="Gene3D" id="3.40.91.30">
    <property type="match status" value="1"/>
</dbReference>
<evidence type="ECO:0000313" key="2">
    <source>
        <dbReference type="Proteomes" id="UP000246321"/>
    </source>
</evidence>
<dbReference type="Proteomes" id="UP000246321">
    <property type="component" value="Segment"/>
</dbReference>
<accession>A0A2S1PDV9</accession>
<dbReference type="GeneID" id="65113121"/>
<organism evidence="1 2">
    <name type="scientific">Aeromonas phage 50AhydR13PP</name>
    <dbReference type="NCBI Taxonomy" id="2163978"/>
    <lineage>
        <taxon>Viruses</taxon>
        <taxon>Duplodnaviria</taxon>
        <taxon>Heunggongvirae</taxon>
        <taxon>Uroviricota</taxon>
        <taxon>Caudoviricetes</taxon>
        <taxon>Pantevenvirales</taxon>
        <taxon>Straboviridae</taxon>
        <taxon>Tulanevirus</taxon>
        <taxon>Tulanevirus 50ahydr13pp</taxon>
    </lineage>
</organism>
<dbReference type="EMBL" id="MH179476">
    <property type="protein sequence ID" value="AWH14749.1"/>
    <property type="molecule type" value="Genomic_DNA"/>
</dbReference>
<sequence>MPLTVMNCPYCKQEFTRPYDLRRHEGPCIKNPNSRAYRRANGLVKKKPKRTDFHCIYCNKEYYSGHSVGSHERCCELNPSRFIFSDELKKKLSDKAQSYRWTDEQKAKHSSIMRKVVIENKESYSSSNVSGRVKLYEFGGSVYKGKWELAVAKSLTKSGIRFTNKVDPIPYFWPKTNKMHMYFPDFYLIDFNLYLEVKGYERERDHAKWKCIDNLIVFRSDEIERLNLGEDIINIMGSSFNGKTVGCFAS</sequence>
<evidence type="ECO:0000313" key="1">
    <source>
        <dbReference type="EMBL" id="AWH14749.1"/>
    </source>
</evidence>
<name>A0A2S1PDV9_9CAUD</name>
<dbReference type="KEGG" id="vg:65113121"/>